<dbReference type="Gene3D" id="1.10.10.60">
    <property type="entry name" value="Homeodomain-like"/>
    <property type="match status" value="2"/>
</dbReference>
<dbReference type="CDD" id="cd17536">
    <property type="entry name" value="REC_YesN-like"/>
    <property type="match status" value="1"/>
</dbReference>
<keyword evidence="4" id="KW-0597">Phosphoprotein</keyword>
<evidence type="ECO:0000259" key="5">
    <source>
        <dbReference type="PROSITE" id="PS01124"/>
    </source>
</evidence>
<protein>
    <recommendedName>
        <fullName evidence="9">DNA-binding response regulator</fullName>
    </recommendedName>
</protein>
<evidence type="ECO:0000256" key="1">
    <source>
        <dbReference type="ARBA" id="ARBA00023015"/>
    </source>
</evidence>
<dbReference type="Pfam" id="PF12833">
    <property type="entry name" value="HTH_18"/>
    <property type="match status" value="1"/>
</dbReference>
<sequence length="518" mass="59602">MWKIAIVDDDFQVLRGLRHSIPWAELDAEFAGDAIDGESGLELIREVEPDIVITDLYMPGISGIEMIEKLRGEGFQGRFIIHSGYTDFEYARQAIRLDVDDYLNKPITIEQIREVLFRTIGQLEDFYLEKMEKKRLVRFVQNYEKQMADEQLAALLNGTLQANAADMKLPSVETYWTDYDQQVVVLELVKTDRISDISVADWHLFRFAMSNITRELTQQEWPESAFVWLFGPYSALVLHIPRSESEEIATARTADFLETLTSSMLRYLGLTVKAALGHRITTWEDLKESADVAFESLQAFEQGQGALELVRYLSQSLQESSEEELWSHIQRFINRQEASAQGGDRKLFYRVLATEIWTLLQYAAQQADMTITPTDENELVTSTDTIIHRADVESFLQAKVKSIGLKRQPSINQKHKAAVDFMLGYIHEHYAKDITMDELAGQLFISKNYLNQLFKKVTGETFMNYVIRVRLEKAKALLLEGNLLIYEVSEQVGYQNVPYFSTLFKKYCGINPSDLLRK</sequence>
<feature type="modified residue" description="4-aspartylphosphate" evidence="4">
    <location>
        <position position="55"/>
    </location>
</feature>
<keyword evidence="8" id="KW-1185">Reference proteome</keyword>
<evidence type="ECO:0000313" key="7">
    <source>
        <dbReference type="EMBL" id="OAS16065.1"/>
    </source>
</evidence>
<keyword evidence="1" id="KW-0805">Transcription regulation</keyword>
<dbReference type="Proteomes" id="UP000078454">
    <property type="component" value="Unassembled WGS sequence"/>
</dbReference>
<organism evidence="7 8">
    <name type="scientific">Paenibacillus oryzisoli</name>
    <dbReference type="NCBI Taxonomy" id="1850517"/>
    <lineage>
        <taxon>Bacteria</taxon>
        <taxon>Bacillati</taxon>
        <taxon>Bacillota</taxon>
        <taxon>Bacilli</taxon>
        <taxon>Bacillales</taxon>
        <taxon>Paenibacillaceae</taxon>
        <taxon>Paenibacillus</taxon>
    </lineage>
</organism>
<dbReference type="GO" id="GO:0000160">
    <property type="term" value="P:phosphorelay signal transduction system"/>
    <property type="evidence" value="ECO:0007669"/>
    <property type="project" value="InterPro"/>
</dbReference>
<dbReference type="Gene3D" id="3.40.50.2300">
    <property type="match status" value="1"/>
</dbReference>
<dbReference type="InterPro" id="IPR001789">
    <property type="entry name" value="Sig_transdc_resp-reg_receiver"/>
</dbReference>
<comment type="caution">
    <text evidence="7">The sequence shown here is derived from an EMBL/GenBank/DDBJ whole genome shotgun (WGS) entry which is preliminary data.</text>
</comment>
<dbReference type="InterPro" id="IPR018060">
    <property type="entry name" value="HTH_AraC"/>
</dbReference>
<dbReference type="SMART" id="SM00448">
    <property type="entry name" value="REC"/>
    <property type="match status" value="1"/>
</dbReference>
<evidence type="ECO:0000259" key="6">
    <source>
        <dbReference type="PROSITE" id="PS50110"/>
    </source>
</evidence>
<dbReference type="GO" id="GO:0043565">
    <property type="term" value="F:sequence-specific DNA binding"/>
    <property type="evidence" value="ECO:0007669"/>
    <property type="project" value="InterPro"/>
</dbReference>
<evidence type="ECO:0000256" key="3">
    <source>
        <dbReference type="ARBA" id="ARBA00023163"/>
    </source>
</evidence>
<dbReference type="OrthoDB" id="342399at2"/>
<dbReference type="PANTHER" id="PTHR43280:SF28">
    <property type="entry name" value="HTH-TYPE TRANSCRIPTIONAL ACTIVATOR RHAS"/>
    <property type="match status" value="1"/>
</dbReference>
<evidence type="ECO:0000313" key="8">
    <source>
        <dbReference type="Proteomes" id="UP000078454"/>
    </source>
</evidence>
<dbReference type="PANTHER" id="PTHR43280">
    <property type="entry name" value="ARAC-FAMILY TRANSCRIPTIONAL REGULATOR"/>
    <property type="match status" value="1"/>
</dbReference>
<keyword evidence="3" id="KW-0804">Transcription</keyword>
<name>A0A198A4J3_9BACL</name>
<evidence type="ECO:0000256" key="4">
    <source>
        <dbReference type="PROSITE-ProRule" id="PRU00169"/>
    </source>
</evidence>
<accession>A0A198A4J3</accession>
<dbReference type="Pfam" id="PF00072">
    <property type="entry name" value="Response_reg"/>
    <property type="match status" value="1"/>
</dbReference>
<dbReference type="InterPro" id="IPR009057">
    <property type="entry name" value="Homeodomain-like_sf"/>
</dbReference>
<feature type="domain" description="Response regulatory" evidence="6">
    <location>
        <begin position="3"/>
        <end position="120"/>
    </location>
</feature>
<dbReference type="EMBL" id="LYPB01000077">
    <property type="protein sequence ID" value="OAS16065.1"/>
    <property type="molecule type" value="Genomic_DNA"/>
</dbReference>
<dbReference type="SUPFAM" id="SSF46689">
    <property type="entry name" value="Homeodomain-like"/>
    <property type="match status" value="2"/>
</dbReference>
<dbReference type="InterPro" id="IPR018062">
    <property type="entry name" value="HTH_AraC-typ_CS"/>
</dbReference>
<dbReference type="AlphaFoldDB" id="A0A198A4J3"/>
<reference evidence="7 8" key="1">
    <citation type="submission" date="2016-05" db="EMBL/GenBank/DDBJ databases">
        <title>Paenibacillus sp. 1ZS3-15 nov., isolated from the rhizosphere soil.</title>
        <authorList>
            <person name="Zhang X.X."/>
            <person name="Zhang J."/>
        </authorList>
    </citation>
    <scope>NUCLEOTIDE SEQUENCE [LARGE SCALE GENOMIC DNA]</scope>
    <source>
        <strain evidence="7 8">1ZS3-15</strain>
    </source>
</reference>
<dbReference type="GO" id="GO:0003700">
    <property type="term" value="F:DNA-binding transcription factor activity"/>
    <property type="evidence" value="ECO:0007669"/>
    <property type="project" value="InterPro"/>
</dbReference>
<dbReference type="SUPFAM" id="SSF52172">
    <property type="entry name" value="CheY-like"/>
    <property type="match status" value="1"/>
</dbReference>
<dbReference type="PROSITE" id="PS01124">
    <property type="entry name" value="HTH_ARAC_FAMILY_2"/>
    <property type="match status" value="1"/>
</dbReference>
<dbReference type="RefSeq" id="WP_068667679.1">
    <property type="nucleotide sequence ID" value="NZ_LYPB01000077.1"/>
</dbReference>
<dbReference type="SMART" id="SM00342">
    <property type="entry name" value="HTH_ARAC"/>
    <property type="match status" value="1"/>
</dbReference>
<gene>
    <name evidence="7" type="ORF">A8708_05665</name>
</gene>
<dbReference type="PROSITE" id="PS00041">
    <property type="entry name" value="HTH_ARAC_FAMILY_1"/>
    <property type="match status" value="1"/>
</dbReference>
<keyword evidence="2" id="KW-0238">DNA-binding</keyword>
<feature type="domain" description="HTH araC/xylS-type" evidence="5">
    <location>
        <begin position="420"/>
        <end position="518"/>
    </location>
</feature>
<dbReference type="PROSITE" id="PS50110">
    <property type="entry name" value="RESPONSE_REGULATORY"/>
    <property type="match status" value="1"/>
</dbReference>
<dbReference type="STRING" id="1850517.A8708_05665"/>
<dbReference type="InterPro" id="IPR011006">
    <property type="entry name" value="CheY-like_superfamily"/>
</dbReference>
<evidence type="ECO:0000256" key="2">
    <source>
        <dbReference type="ARBA" id="ARBA00023125"/>
    </source>
</evidence>
<evidence type="ECO:0008006" key="9">
    <source>
        <dbReference type="Google" id="ProtNLM"/>
    </source>
</evidence>
<proteinExistence type="predicted"/>